<protein>
    <submittedName>
        <fullName evidence="1">Uncharacterized protein</fullName>
    </submittedName>
</protein>
<accession>A0A803V8P5</accession>
<reference evidence="1" key="3">
    <citation type="submission" date="2025-09" db="UniProtKB">
        <authorList>
            <consortium name="Ensembl"/>
        </authorList>
    </citation>
    <scope>IDENTIFICATION</scope>
</reference>
<evidence type="ECO:0000313" key="2">
    <source>
        <dbReference type="Proteomes" id="UP000016665"/>
    </source>
</evidence>
<evidence type="ECO:0000313" key="1">
    <source>
        <dbReference type="Ensembl" id="ENSFALP00000019101.1"/>
    </source>
</evidence>
<dbReference type="AlphaFoldDB" id="A0A803V8P5"/>
<dbReference type="Ensembl" id="ENSFALT00000027489.1">
    <property type="protein sequence ID" value="ENSFALP00000019101.1"/>
    <property type="gene ID" value="ENSFALG00000023433.1"/>
</dbReference>
<dbReference type="Proteomes" id="UP000016665">
    <property type="component" value="Chromosome 26"/>
</dbReference>
<reference evidence="1" key="2">
    <citation type="submission" date="2025-08" db="UniProtKB">
        <authorList>
            <consortium name="Ensembl"/>
        </authorList>
    </citation>
    <scope>IDENTIFICATION</scope>
</reference>
<reference evidence="1 2" key="1">
    <citation type="journal article" date="2012" name="Nature">
        <title>The genomic landscape of species divergence in Ficedula flycatchers.</title>
        <authorList>
            <person name="Ellegren H."/>
            <person name="Smeds L."/>
            <person name="Burri R."/>
            <person name="Olason P.I."/>
            <person name="Backstrom N."/>
            <person name="Kawakami T."/>
            <person name="Kunstner A."/>
            <person name="Makinen H."/>
            <person name="Nadachowska-Brzyska K."/>
            <person name="Qvarnstrom A."/>
            <person name="Uebbing S."/>
            <person name="Wolf J.B."/>
        </authorList>
    </citation>
    <scope>NUCLEOTIDE SEQUENCE [LARGE SCALE GENOMIC DNA]</scope>
</reference>
<proteinExistence type="predicted"/>
<sequence length="99" mass="10828">PGEEKCFLTTDRHCRILLGDILSHSPYINGLKHLEKCPGVAVEPCTWVGLEQVGLGEVLQEGFFGIQTEAQRGKVPACGRRGNRMSFKVPSNPNQPGIL</sequence>
<organism evidence="1 2">
    <name type="scientific">Ficedula albicollis</name>
    <name type="common">Collared flycatcher</name>
    <name type="synonym">Muscicapa albicollis</name>
    <dbReference type="NCBI Taxonomy" id="59894"/>
    <lineage>
        <taxon>Eukaryota</taxon>
        <taxon>Metazoa</taxon>
        <taxon>Chordata</taxon>
        <taxon>Craniata</taxon>
        <taxon>Vertebrata</taxon>
        <taxon>Euteleostomi</taxon>
        <taxon>Archelosauria</taxon>
        <taxon>Archosauria</taxon>
        <taxon>Dinosauria</taxon>
        <taxon>Saurischia</taxon>
        <taxon>Theropoda</taxon>
        <taxon>Coelurosauria</taxon>
        <taxon>Aves</taxon>
        <taxon>Neognathae</taxon>
        <taxon>Neoaves</taxon>
        <taxon>Telluraves</taxon>
        <taxon>Australaves</taxon>
        <taxon>Passeriformes</taxon>
        <taxon>Muscicapidae</taxon>
        <taxon>Ficedula</taxon>
    </lineage>
</organism>
<name>A0A803V8P5_FICAL</name>
<keyword evidence="2" id="KW-1185">Reference proteome</keyword>